<evidence type="ECO:0000256" key="2">
    <source>
        <dbReference type="ARBA" id="ARBA00022729"/>
    </source>
</evidence>
<dbReference type="AlphaFoldDB" id="A0A9D1HMU9"/>
<dbReference type="CDD" id="cd01071">
    <property type="entry name" value="PBP2_PhnD_like"/>
    <property type="match status" value="1"/>
</dbReference>
<dbReference type="GO" id="GO:0055085">
    <property type="term" value="P:transmembrane transport"/>
    <property type="evidence" value="ECO:0007669"/>
    <property type="project" value="InterPro"/>
</dbReference>
<evidence type="ECO:0000256" key="1">
    <source>
        <dbReference type="ARBA" id="ARBA00007162"/>
    </source>
</evidence>
<keyword evidence="2" id="KW-0732">Signal</keyword>
<dbReference type="PANTHER" id="PTHR35841">
    <property type="entry name" value="PHOSPHONATES-BINDING PERIPLASMIC PROTEIN"/>
    <property type="match status" value="1"/>
</dbReference>
<evidence type="ECO:0000313" key="5">
    <source>
        <dbReference type="Proteomes" id="UP000824175"/>
    </source>
</evidence>
<gene>
    <name evidence="4" type="ORF">IAD15_03010</name>
</gene>
<accession>A0A9D1HMU9</accession>
<evidence type="ECO:0000256" key="3">
    <source>
        <dbReference type="SAM" id="MobiDB-lite"/>
    </source>
</evidence>
<name>A0A9D1HMU9_9FIRM</name>
<sequence>MSLSITGCSSNENSDRPEGWPETFVVTTSVDENNPDADAMNQQFASDLEAALGIPVEVYSSADYTTMIEGMAAGNVQASMVSPMSYFQTKERANAELVASAKMAYEYRSVFITQGDNDEINSLEDLRGKTFAFVDQASSSGYLYPKAHLVQTLNLDPDQLENSGYFFDTVAFSGGHNTSLVGVAMGDYDAACVGLQVVDMMQQAGQIQEGDIKIIDQTDIIPNPAYVIDGDLPQDLKDKFKDFLLNYDNADFFEAALGSADMRFGEVSEADYEPARQVMELLHLDIGG</sequence>
<reference evidence="4" key="2">
    <citation type="journal article" date="2021" name="PeerJ">
        <title>Extensive microbial diversity within the chicken gut microbiome revealed by metagenomics and culture.</title>
        <authorList>
            <person name="Gilroy R."/>
            <person name="Ravi A."/>
            <person name="Getino M."/>
            <person name="Pursley I."/>
            <person name="Horton D.L."/>
            <person name="Alikhan N.F."/>
            <person name="Baker D."/>
            <person name="Gharbi K."/>
            <person name="Hall N."/>
            <person name="Watson M."/>
            <person name="Adriaenssens E.M."/>
            <person name="Foster-Nyarko E."/>
            <person name="Jarju S."/>
            <person name="Secka A."/>
            <person name="Antonio M."/>
            <person name="Oren A."/>
            <person name="Chaudhuri R.R."/>
            <person name="La Ragione R."/>
            <person name="Hildebrand F."/>
            <person name="Pallen M.J."/>
        </authorList>
    </citation>
    <scope>NUCLEOTIDE SEQUENCE</scope>
    <source>
        <strain evidence="4">CHK195-11698</strain>
    </source>
</reference>
<protein>
    <submittedName>
        <fullName evidence="4">Phosphate/phosphite/phosphonate ABC transporter substrate-binding protein</fullName>
    </submittedName>
</protein>
<comment type="similarity">
    <text evidence="1">Belongs to the phosphate/phosphite/phosphonate binding protein family.</text>
</comment>
<feature type="region of interest" description="Disordered" evidence="3">
    <location>
        <begin position="1"/>
        <end position="21"/>
    </location>
</feature>
<dbReference type="NCBIfam" id="TIGR01098">
    <property type="entry name" value="3A0109s03R"/>
    <property type="match status" value="1"/>
</dbReference>
<organism evidence="4 5">
    <name type="scientific">Candidatus Fimiplasma intestinipullorum</name>
    <dbReference type="NCBI Taxonomy" id="2840825"/>
    <lineage>
        <taxon>Bacteria</taxon>
        <taxon>Bacillati</taxon>
        <taxon>Bacillota</taxon>
        <taxon>Clostridia</taxon>
        <taxon>Eubacteriales</taxon>
        <taxon>Candidatus Fimiplasma</taxon>
    </lineage>
</organism>
<dbReference type="SUPFAM" id="SSF53850">
    <property type="entry name" value="Periplasmic binding protein-like II"/>
    <property type="match status" value="1"/>
</dbReference>
<proteinExistence type="inferred from homology"/>
<dbReference type="Pfam" id="PF12974">
    <property type="entry name" value="Phosphonate-bd"/>
    <property type="match status" value="1"/>
</dbReference>
<dbReference type="EMBL" id="DVMJ01000020">
    <property type="protein sequence ID" value="HIU13021.1"/>
    <property type="molecule type" value="Genomic_DNA"/>
</dbReference>
<dbReference type="PANTHER" id="PTHR35841:SF1">
    <property type="entry name" value="PHOSPHONATES-BINDING PERIPLASMIC PROTEIN"/>
    <property type="match status" value="1"/>
</dbReference>
<reference evidence="4" key="1">
    <citation type="submission" date="2020-10" db="EMBL/GenBank/DDBJ databases">
        <authorList>
            <person name="Gilroy R."/>
        </authorList>
    </citation>
    <scope>NUCLEOTIDE SEQUENCE</scope>
    <source>
        <strain evidence="4">CHK195-11698</strain>
    </source>
</reference>
<dbReference type="GO" id="GO:0043190">
    <property type="term" value="C:ATP-binding cassette (ABC) transporter complex"/>
    <property type="evidence" value="ECO:0007669"/>
    <property type="project" value="InterPro"/>
</dbReference>
<dbReference type="Proteomes" id="UP000824175">
    <property type="component" value="Unassembled WGS sequence"/>
</dbReference>
<dbReference type="Gene3D" id="3.40.190.10">
    <property type="entry name" value="Periplasmic binding protein-like II"/>
    <property type="match status" value="2"/>
</dbReference>
<feature type="compositionally biased region" description="Polar residues" evidence="3">
    <location>
        <begin position="1"/>
        <end position="12"/>
    </location>
</feature>
<dbReference type="InterPro" id="IPR005770">
    <property type="entry name" value="PhnD"/>
</dbReference>
<evidence type="ECO:0000313" key="4">
    <source>
        <dbReference type="EMBL" id="HIU13021.1"/>
    </source>
</evidence>
<comment type="caution">
    <text evidence="4">The sequence shown here is derived from an EMBL/GenBank/DDBJ whole genome shotgun (WGS) entry which is preliminary data.</text>
</comment>